<keyword evidence="10" id="KW-1185">Reference proteome</keyword>
<dbReference type="InterPro" id="IPR001394">
    <property type="entry name" value="Peptidase_C19_UCH"/>
</dbReference>
<dbReference type="Proteomes" id="UP000297716">
    <property type="component" value="Unassembled WGS sequence"/>
</dbReference>
<keyword evidence="6" id="KW-0788">Thiol protease</keyword>
<keyword evidence="4" id="KW-0833">Ubl conjugation pathway</keyword>
<dbReference type="PROSITE" id="PS00972">
    <property type="entry name" value="USP_1"/>
    <property type="match status" value="1"/>
</dbReference>
<feature type="compositionally biased region" description="Pro residues" evidence="7">
    <location>
        <begin position="661"/>
        <end position="679"/>
    </location>
</feature>
<dbReference type="PANTHER" id="PTHR43982:SF6">
    <property type="entry name" value="UBIQUITIN CARBOXYL-TERMINAL HYDROLASE 2-RELATED"/>
    <property type="match status" value="1"/>
</dbReference>
<sequence>MATLSPPPSLGTDAASRLRDIKAKAIRAFRTTEGSHAYSSPLFLRRFLELQLPELPYDEDPGCSSHTLLLLPDQTFEDADQSFLSILCAEYNSKHPSHMLIPFSTDSKDRKHGDAEFICAVEDCLYTVKISVMPPKLTTRQIAMLRDDDRILRNLQLARKEDPQRYLDIPDTWCAGSTVSTLARYIEDRLAKPSGDILKIKKRNKRFCVSFGNDFDDLLRSLGFEEKIDEEGEECWYITEAQPFLTGSPTPVNSRRAHLQDTLEELRTFLLGSNTTPAWAKLMDAFPGSLPRREADIITSSAISEDDLITLGCLKEFSPQWFSWSAILLATICPSRRDTFLDAGLRCIQERNEEASLSIIIYKSEFDQIPSVDPKVGVAFEFFGASLEDDEDRILSKYNDIVNDDIAGSFKYEASRHLKIIGNYLGADRLSDAVRGTSVTIASQSASSNSKRMSIGSATRLLKVDAAYTAELIREFAANVEERVDRGKVVEALEVLSNLKLQQDQHSESQSLKEAAEFLRATRNVATAQTDNSKAEQSLAADPAAPFAAPPGLKNIGNTCYLNSLLQYFYNVKPVRDMVLNYDQIQLGLDNASVNNRLTGGNGTLVTLEEAIVARQFVEELRRLFVDLQTTKGAAASPSQKLANTALSSAKEILTSRDQNQPPPLPARPSPAPPVPPVSPSKQLNTVNVTIEPVSERHDIASSESSQTLVNEIDDMVAEASVKERRDNFASISTGQGRELSPEDRALSDTVEHVEDITMEEPPAPLSLEQKFSQISQRLEQSDRSGTSQQDVEEIIGNILEHLMRAIRPNGPMEGKPNLQADSITKLFFTTIVNSTIKTMTENAALTRTSSIDEDVLNEEVVPERWITAFPHPDKEHKMKNNLYEALDRYFSYELLSDGSLARYTTIRALPPIVHICIQRSDASGVKNKNPVIIPEDLYLDRYMEAVPGSILWSTRRRVWAVKERIKELESRTLNTVESVFKPPGSNAWNSYGWAPATATQANEEQYPEYQDLIDLTSELWQDIPPQIKRTPETAQLSQSTESNSSKKISISCNTEIGNFNFIKALWEAGKHADEMVSAELVNLREEEARAFDSMKKHKFCLHAMICHGGGMNAGHYWVWVRDFKNQVWYKYNDSVVTKDSRDSQQVIDELNNSGDPYYVAYVQDELKDGLVDVPQRTQRGDDDVIMINISDDELEVIDSIAVDTPPQPTNSPVNTPVSETVMGDAP</sequence>
<organism evidence="9 10">
    <name type="scientific">Xylaria hypoxylon</name>
    <dbReference type="NCBI Taxonomy" id="37992"/>
    <lineage>
        <taxon>Eukaryota</taxon>
        <taxon>Fungi</taxon>
        <taxon>Dikarya</taxon>
        <taxon>Ascomycota</taxon>
        <taxon>Pezizomycotina</taxon>
        <taxon>Sordariomycetes</taxon>
        <taxon>Xylariomycetidae</taxon>
        <taxon>Xylariales</taxon>
        <taxon>Xylariaceae</taxon>
        <taxon>Xylaria</taxon>
    </lineage>
</organism>
<dbReference type="PROSITE" id="PS50235">
    <property type="entry name" value="USP_3"/>
    <property type="match status" value="1"/>
</dbReference>
<dbReference type="SUPFAM" id="SSF54001">
    <property type="entry name" value="Cysteine proteinases"/>
    <property type="match status" value="1"/>
</dbReference>
<dbReference type="InterPro" id="IPR038765">
    <property type="entry name" value="Papain-like_cys_pep_sf"/>
</dbReference>
<dbReference type="EMBL" id="SKBN01000272">
    <property type="protein sequence ID" value="TGJ79643.1"/>
    <property type="molecule type" value="Genomic_DNA"/>
</dbReference>
<evidence type="ECO:0000256" key="4">
    <source>
        <dbReference type="ARBA" id="ARBA00022786"/>
    </source>
</evidence>
<keyword evidence="5" id="KW-0378">Hydrolase</keyword>
<feature type="domain" description="USP" evidence="8">
    <location>
        <begin position="551"/>
        <end position="1165"/>
    </location>
</feature>
<proteinExistence type="predicted"/>
<dbReference type="STRING" id="37992.A0A4Z0YM12"/>
<protein>
    <recommendedName>
        <fullName evidence="2">ubiquitinyl hydrolase 1</fullName>
        <ecNumber evidence="2">3.4.19.12</ecNumber>
    </recommendedName>
</protein>
<evidence type="ECO:0000313" key="10">
    <source>
        <dbReference type="Proteomes" id="UP000297716"/>
    </source>
</evidence>
<dbReference type="OrthoDB" id="2420415at2759"/>
<evidence type="ECO:0000256" key="1">
    <source>
        <dbReference type="ARBA" id="ARBA00000707"/>
    </source>
</evidence>
<gene>
    <name evidence="9" type="ORF">E0Z10_g9120</name>
</gene>
<dbReference type="PROSITE" id="PS00973">
    <property type="entry name" value="USP_2"/>
    <property type="match status" value="1"/>
</dbReference>
<dbReference type="GO" id="GO:0061136">
    <property type="term" value="P:regulation of proteasomal protein catabolic process"/>
    <property type="evidence" value="ECO:0007669"/>
    <property type="project" value="TreeGrafter"/>
</dbReference>
<dbReference type="InterPro" id="IPR018200">
    <property type="entry name" value="USP_CS"/>
</dbReference>
<comment type="catalytic activity">
    <reaction evidence="1">
        <text>Thiol-dependent hydrolysis of ester, thioester, amide, peptide and isopeptide bonds formed by the C-terminal Gly of ubiquitin (a 76-residue protein attached to proteins as an intracellular targeting signal).</text>
        <dbReference type="EC" id="3.4.19.12"/>
    </reaction>
</comment>
<name>A0A4Z0YM12_9PEZI</name>
<dbReference type="GO" id="GO:0016579">
    <property type="term" value="P:protein deubiquitination"/>
    <property type="evidence" value="ECO:0007669"/>
    <property type="project" value="InterPro"/>
</dbReference>
<evidence type="ECO:0000259" key="8">
    <source>
        <dbReference type="PROSITE" id="PS50235"/>
    </source>
</evidence>
<evidence type="ECO:0000256" key="2">
    <source>
        <dbReference type="ARBA" id="ARBA00012759"/>
    </source>
</evidence>
<dbReference type="InterPro" id="IPR044635">
    <property type="entry name" value="UBP14-like"/>
</dbReference>
<dbReference type="Pfam" id="PF00443">
    <property type="entry name" value="UCH"/>
    <property type="match status" value="2"/>
</dbReference>
<dbReference type="EC" id="3.4.19.12" evidence="2"/>
<reference evidence="9 10" key="1">
    <citation type="submission" date="2019-03" db="EMBL/GenBank/DDBJ databases">
        <title>Draft genome sequence of Xylaria hypoxylon DSM 108379, a ubiquitous saprotrophic-parasitic fungi on hardwood.</title>
        <authorList>
            <person name="Buettner E."/>
            <person name="Leonhardt S."/>
            <person name="Gebauer A.M."/>
            <person name="Liers C."/>
            <person name="Hofrichter M."/>
            <person name="Kellner H."/>
        </authorList>
    </citation>
    <scope>NUCLEOTIDE SEQUENCE [LARGE SCALE GENOMIC DNA]</scope>
    <source>
        <strain evidence="9 10">DSM 108379</strain>
    </source>
</reference>
<evidence type="ECO:0000256" key="3">
    <source>
        <dbReference type="ARBA" id="ARBA00022670"/>
    </source>
</evidence>
<evidence type="ECO:0000256" key="5">
    <source>
        <dbReference type="ARBA" id="ARBA00022801"/>
    </source>
</evidence>
<evidence type="ECO:0000256" key="6">
    <source>
        <dbReference type="ARBA" id="ARBA00022807"/>
    </source>
</evidence>
<dbReference type="InterPro" id="IPR028889">
    <property type="entry name" value="USP"/>
</dbReference>
<feature type="region of interest" description="Disordered" evidence="7">
    <location>
        <begin position="656"/>
        <end position="682"/>
    </location>
</feature>
<dbReference type="Gene3D" id="3.90.70.10">
    <property type="entry name" value="Cysteine proteinases"/>
    <property type="match status" value="1"/>
</dbReference>
<comment type="caution">
    <text evidence="9">The sequence shown here is derived from an EMBL/GenBank/DDBJ whole genome shotgun (WGS) entry which is preliminary data.</text>
</comment>
<dbReference type="GO" id="GO:0043161">
    <property type="term" value="P:proteasome-mediated ubiquitin-dependent protein catabolic process"/>
    <property type="evidence" value="ECO:0007669"/>
    <property type="project" value="InterPro"/>
</dbReference>
<accession>A0A4Z0YM12</accession>
<dbReference type="PANTHER" id="PTHR43982">
    <property type="entry name" value="UBIQUITIN CARBOXYL-TERMINAL HYDROLASE"/>
    <property type="match status" value="1"/>
</dbReference>
<dbReference type="GO" id="GO:0070628">
    <property type="term" value="F:proteasome binding"/>
    <property type="evidence" value="ECO:0007669"/>
    <property type="project" value="TreeGrafter"/>
</dbReference>
<feature type="region of interest" description="Disordered" evidence="7">
    <location>
        <begin position="1204"/>
        <end position="1227"/>
    </location>
</feature>
<evidence type="ECO:0000313" key="9">
    <source>
        <dbReference type="EMBL" id="TGJ79643.1"/>
    </source>
</evidence>
<keyword evidence="3" id="KW-0645">Protease</keyword>
<dbReference type="GO" id="GO:0004843">
    <property type="term" value="F:cysteine-type deubiquitinase activity"/>
    <property type="evidence" value="ECO:0007669"/>
    <property type="project" value="UniProtKB-EC"/>
</dbReference>
<evidence type="ECO:0000256" key="7">
    <source>
        <dbReference type="SAM" id="MobiDB-lite"/>
    </source>
</evidence>
<dbReference type="AlphaFoldDB" id="A0A4Z0YM12"/>